<keyword evidence="1" id="KW-0812">Transmembrane</keyword>
<gene>
    <name evidence="2" type="ORF">J4710_07220</name>
</gene>
<protein>
    <submittedName>
        <fullName evidence="2">Uncharacterized protein</fullName>
    </submittedName>
</protein>
<keyword evidence="1" id="KW-0472">Membrane</keyword>
<dbReference type="AlphaFoldDB" id="A0A939NC51"/>
<feature type="transmembrane region" description="Helical" evidence="1">
    <location>
        <begin position="12"/>
        <end position="30"/>
    </location>
</feature>
<sequence>MIVNAIGIDYAHMLFVAISFTIFSIIYAYVAKFFIKQLSVSDLSLNKYI</sequence>
<dbReference type="EMBL" id="JAGETT010000040">
    <property type="protein sequence ID" value="MBO1919945.1"/>
    <property type="molecule type" value="Genomic_DNA"/>
</dbReference>
<evidence type="ECO:0000313" key="2">
    <source>
        <dbReference type="EMBL" id="MBO1919945.1"/>
    </source>
</evidence>
<comment type="caution">
    <text evidence="2">The sequence shown here is derived from an EMBL/GenBank/DDBJ whole genome shotgun (WGS) entry which is preliminary data.</text>
</comment>
<name>A0A939NC51_STAXY</name>
<accession>A0A939NC51</accession>
<proteinExistence type="predicted"/>
<reference evidence="2" key="1">
    <citation type="submission" date="2021-03" db="EMBL/GenBank/DDBJ databases">
        <title>Molecular epidemiology and mechanisms of colistin and carbapenem resistance in Enterobacteriaceae from clinical isolates, the environment and porcine samples in Pretoria, South Africa.</title>
        <authorList>
            <person name="Bogoshi D."/>
            <person name="Mbelle N.M."/>
            <person name="Naidoo V."/>
            <person name="Osei Sekyere J."/>
        </authorList>
    </citation>
    <scope>NUCLEOTIDE SEQUENCE</scope>
    <source>
        <strain evidence="2">ESB009</strain>
    </source>
</reference>
<keyword evidence="1" id="KW-1133">Transmembrane helix</keyword>
<organism evidence="2">
    <name type="scientific">Staphylococcus xylosus</name>
    <dbReference type="NCBI Taxonomy" id="1288"/>
    <lineage>
        <taxon>Bacteria</taxon>
        <taxon>Bacillati</taxon>
        <taxon>Bacillota</taxon>
        <taxon>Bacilli</taxon>
        <taxon>Bacillales</taxon>
        <taxon>Staphylococcaceae</taxon>
        <taxon>Staphylococcus</taxon>
    </lineage>
</organism>
<evidence type="ECO:0000256" key="1">
    <source>
        <dbReference type="SAM" id="Phobius"/>
    </source>
</evidence>